<reference evidence="3" key="1">
    <citation type="submission" date="2015-08" db="EMBL/GenBank/DDBJ databases">
        <title>Vibrio galatheae sp. nov., a novel member of the Vibrionaceae family isolated from the Solomon Islands.</title>
        <authorList>
            <person name="Giubergia S."/>
            <person name="Machado H."/>
            <person name="Mateiu R.V."/>
            <person name="Gram L."/>
        </authorList>
    </citation>
    <scope>NUCLEOTIDE SEQUENCE [LARGE SCALE GENOMIC DNA]</scope>
    <source>
        <strain evidence="3">DSM 19134</strain>
    </source>
</reference>
<feature type="signal peptide" evidence="1">
    <location>
        <begin position="1"/>
        <end position="21"/>
    </location>
</feature>
<evidence type="ECO:0000313" key="3">
    <source>
        <dbReference type="Proteomes" id="UP000037530"/>
    </source>
</evidence>
<keyword evidence="1" id="KW-0732">Signal</keyword>
<protein>
    <submittedName>
        <fullName evidence="2">Uncharacterized protein</fullName>
    </submittedName>
</protein>
<gene>
    <name evidence="2" type="ORF">AKJ31_02750</name>
</gene>
<dbReference type="STRING" id="171383.AKJ31_02750"/>
<proteinExistence type="predicted"/>
<dbReference type="OrthoDB" id="9988074at2"/>
<dbReference type="PATRIC" id="fig|171383.3.peg.562"/>
<dbReference type="Proteomes" id="UP000037530">
    <property type="component" value="Unassembled WGS sequence"/>
</dbReference>
<feature type="chain" id="PRO_5005600619" evidence="1">
    <location>
        <begin position="22"/>
        <end position="107"/>
    </location>
</feature>
<evidence type="ECO:0000256" key="1">
    <source>
        <dbReference type="SAM" id="SignalP"/>
    </source>
</evidence>
<accession>A0A0M0I4R3</accession>
<keyword evidence="3" id="KW-1185">Reference proteome</keyword>
<name>A0A0M0I4R3_9VIBR</name>
<dbReference type="AlphaFoldDB" id="A0A0M0I4R3"/>
<organism evidence="2 3">
    <name type="scientific">Vibrio hepatarius</name>
    <dbReference type="NCBI Taxonomy" id="171383"/>
    <lineage>
        <taxon>Bacteria</taxon>
        <taxon>Pseudomonadati</taxon>
        <taxon>Pseudomonadota</taxon>
        <taxon>Gammaproteobacteria</taxon>
        <taxon>Vibrionales</taxon>
        <taxon>Vibrionaceae</taxon>
        <taxon>Vibrio</taxon>
        <taxon>Vibrio oreintalis group</taxon>
    </lineage>
</organism>
<comment type="caution">
    <text evidence="2">The sequence shown here is derived from an EMBL/GenBank/DDBJ whole genome shotgun (WGS) entry which is preliminary data.</text>
</comment>
<dbReference type="RefSeq" id="WP_053407554.1">
    <property type="nucleotide sequence ID" value="NZ_LHPI01000001.1"/>
</dbReference>
<dbReference type="EMBL" id="LHPI01000001">
    <property type="protein sequence ID" value="KOO09294.1"/>
    <property type="molecule type" value="Genomic_DNA"/>
</dbReference>
<evidence type="ECO:0000313" key="2">
    <source>
        <dbReference type="EMBL" id="KOO09294.1"/>
    </source>
</evidence>
<sequence>MTLNRLFVLSIFFILPSASFANSYSYDDTYSTQVNPYTFEYEQNNDWYAPDDCLSKPHYSADTNQDFVTPNGSKCYVRKIPKADAQTYLKSGADGSFGAGFIWNFED</sequence>